<evidence type="ECO:0000313" key="2">
    <source>
        <dbReference type="Proteomes" id="UP000002668"/>
    </source>
</evidence>
<dbReference type="OrthoDB" id="3219396at2759"/>
<sequence>MLAVPSHGTRLVFADADGVLKWVERDAVTPVRSFNINQLNAQGDLDIVPEPRDPAPANERLLIHPHTAHPTTHDDIVQKIVPTWRNITTTTGAAAAAAPSTDQENLVLWTGDGKLGLLGFGAPPFDADVWVDAVERLGGDWERERRYSGEMRRALEQQARELRWLRGYGLGGG</sequence>
<evidence type="ECO:0000313" key="1">
    <source>
        <dbReference type="EMBL" id="CBX97827.1"/>
    </source>
</evidence>
<dbReference type="InParanoid" id="E5A2N1"/>
<dbReference type="GO" id="GO:0000209">
    <property type="term" value="P:protein polyubiquitination"/>
    <property type="evidence" value="ECO:0007669"/>
    <property type="project" value="TreeGrafter"/>
</dbReference>
<dbReference type="STRING" id="985895.E5A2N1"/>
<proteinExistence type="predicted"/>
<dbReference type="PANTHER" id="PTHR13252:SF9">
    <property type="entry name" value="F-BOX ONLY PROTEIN 28"/>
    <property type="match status" value="1"/>
</dbReference>
<name>E5A2N1_LEPMJ</name>
<accession>E5A2N1</accession>
<dbReference type="Proteomes" id="UP000002668">
    <property type="component" value="Genome"/>
</dbReference>
<reference evidence="2" key="1">
    <citation type="journal article" date="2011" name="Nat. Commun.">
        <title>Effector diversification within compartments of the Leptosphaeria maculans genome affected by Repeat-Induced Point mutations.</title>
        <authorList>
            <person name="Rouxel T."/>
            <person name="Grandaubert J."/>
            <person name="Hane J.K."/>
            <person name="Hoede C."/>
            <person name="van de Wouw A.P."/>
            <person name="Couloux A."/>
            <person name="Dominguez V."/>
            <person name="Anthouard V."/>
            <person name="Bally P."/>
            <person name="Bourras S."/>
            <person name="Cozijnsen A.J."/>
            <person name="Ciuffetti L.M."/>
            <person name="Degrave A."/>
            <person name="Dilmaghani A."/>
            <person name="Duret L."/>
            <person name="Fudal I."/>
            <person name="Goodwin S.B."/>
            <person name="Gout L."/>
            <person name="Glaser N."/>
            <person name="Linglin J."/>
            <person name="Kema G.H.J."/>
            <person name="Lapalu N."/>
            <person name="Lawrence C.B."/>
            <person name="May K."/>
            <person name="Meyer M."/>
            <person name="Ollivier B."/>
            <person name="Poulain J."/>
            <person name="Schoch C.L."/>
            <person name="Simon A."/>
            <person name="Spatafora J.W."/>
            <person name="Stachowiak A."/>
            <person name="Turgeon B.G."/>
            <person name="Tyler B.M."/>
            <person name="Vincent D."/>
            <person name="Weissenbach J."/>
            <person name="Amselem J."/>
            <person name="Quesneville H."/>
            <person name="Oliver R.P."/>
            <person name="Wincker P."/>
            <person name="Balesdent M.-H."/>
            <person name="Howlett B.J."/>
        </authorList>
    </citation>
    <scope>NUCLEOTIDE SEQUENCE [LARGE SCALE GENOMIC DNA]</scope>
    <source>
        <strain evidence="2">JN3 / isolate v23.1.3 / race Av1-4-5-6-7-8</strain>
    </source>
</reference>
<dbReference type="EMBL" id="FP929132">
    <property type="protein sequence ID" value="CBX97827.1"/>
    <property type="molecule type" value="Genomic_DNA"/>
</dbReference>
<keyword evidence="2" id="KW-1185">Reference proteome</keyword>
<dbReference type="HOGENOM" id="CLU_1547879_0_0_1"/>
<dbReference type="eggNOG" id="ENOG502S0AR">
    <property type="taxonomic scope" value="Eukaryota"/>
</dbReference>
<gene>
    <name evidence="1" type="ORF">LEMA_P092360.1</name>
</gene>
<dbReference type="AlphaFoldDB" id="E5A2N1"/>
<dbReference type="PANTHER" id="PTHR13252">
    <property type="entry name" value="F-BOX ONLY PROTEIN 28"/>
    <property type="match status" value="1"/>
</dbReference>
<organism evidence="2">
    <name type="scientific">Leptosphaeria maculans (strain JN3 / isolate v23.1.3 / race Av1-4-5-6-7-8)</name>
    <name type="common">Blackleg fungus</name>
    <name type="synonym">Phoma lingam</name>
    <dbReference type="NCBI Taxonomy" id="985895"/>
    <lineage>
        <taxon>Eukaryota</taxon>
        <taxon>Fungi</taxon>
        <taxon>Dikarya</taxon>
        <taxon>Ascomycota</taxon>
        <taxon>Pezizomycotina</taxon>
        <taxon>Dothideomycetes</taxon>
        <taxon>Pleosporomycetidae</taxon>
        <taxon>Pleosporales</taxon>
        <taxon>Pleosporineae</taxon>
        <taxon>Leptosphaeriaceae</taxon>
        <taxon>Plenodomus</taxon>
        <taxon>Plenodomus lingam/Leptosphaeria maculans species complex</taxon>
    </lineage>
</organism>
<dbReference type="VEuPathDB" id="FungiDB:LEMA_P092360.1"/>
<protein>
    <submittedName>
        <fullName evidence="1">Predicted protein</fullName>
    </submittedName>
</protein>
<dbReference type="InterPro" id="IPR039719">
    <property type="entry name" value="FBXO28"/>
</dbReference>